<reference evidence="6 7" key="1">
    <citation type="submission" date="2020-08" db="EMBL/GenBank/DDBJ databases">
        <title>Plant Genome Project.</title>
        <authorList>
            <person name="Zhang R.-G."/>
        </authorList>
    </citation>
    <scope>NUCLEOTIDE SEQUENCE [LARGE SCALE GENOMIC DNA]</scope>
    <source>
        <strain evidence="6">WSP0</strain>
        <tissue evidence="6">Leaf</tissue>
    </source>
</reference>
<dbReference type="PANTHER" id="PTHR24096:SF415">
    <property type="entry name" value="4-COUMARATE--COA LIGASE"/>
    <property type="match status" value="1"/>
</dbReference>
<dbReference type="SUPFAM" id="SSF56801">
    <property type="entry name" value="Acetyl-CoA synthetase-like"/>
    <property type="match status" value="1"/>
</dbReference>
<evidence type="ECO:0000256" key="1">
    <source>
        <dbReference type="ARBA" id="ARBA00006432"/>
    </source>
</evidence>
<dbReference type="InterPro" id="IPR025110">
    <property type="entry name" value="AMP-bd_C"/>
</dbReference>
<evidence type="ECO:0000259" key="4">
    <source>
        <dbReference type="Pfam" id="PF00501"/>
    </source>
</evidence>
<dbReference type="Gene3D" id="3.30.300.30">
    <property type="match status" value="1"/>
</dbReference>
<dbReference type="Pfam" id="PF00501">
    <property type="entry name" value="AMP-binding"/>
    <property type="match status" value="1"/>
</dbReference>
<evidence type="ECO:0000313" key="7">
    <source>
        <dbReference type="Proteomes" id="UP000823749"/>
    </source>
</evidence>
<dbReference type="GO" id="GO:0016405">
    <property type="term" value="F:CoA-ligase activity"/>
    <property type="evidence" value="ECO:0007669"/>
    <property type="project" value="TreeGrafter"/>
</dbReference>
<keyword evidence="2" id="KW-0436">Ligase</keyword>
<dbReference type="InterPro" id="IPR045851">
    <property type="entry name" value="AMP-bd_C_sf"/>
</dbReference>
<dbReference type="InterPro" id="IPR042099">
    <property type="entry name" value="ANL_N_sf"/>
</dbReference>
<feature type="domain" description="AMP-dependent synthetase/ligase" evidence="4">
    <location>
        <begin position="46"/>
        <end position="102"/>
    </location>
</feature>
<feature type="chain" id="PRO_5043372282" evidence="3">
    <location>
        <begin position="24"/>
        <end position="219"/>
    </location>
</feature>
<dbReference type="Proteomes" id="UP000823749">
    <property type="component" value="Chromosome 13"/>
</dbReference>
<protein>
    <submittedName>
        <fullName evidence="6">Uncharacterized protein</fullName>
    </submittedName>
</protein>
<keyword evidence="7" id="KW-1185">Reference proteome</keyword>
<feature type="domain" description="AMP-binding enzyme C-terminal" evidence="5">
    <location>
        <begin position="162"/>
        <end position="216"/>
    </location>
</feature>
<accession>A0AAV6HRG3</accession>
<dbReference type="Gene3D" id="3.40.50.12780">
    <property type="entry name" value="N-terminal domain of ligase-like"/>
    <property type="match status" value="1"/>
</dbReference>
<evidence type="ECO:0000313" key="6">
    <source>
        <dbReference type="EMBL" id="KAG5515191.1"/>
    </source>
</evidence>
<gene>
    <name evidence="6" type="ORF">RHGRI_036284</name>
</gene>
<dbReference type="AlphaFoldDB" id="A0AAV6HRG3"/>
<proteinExistence type="inferred from homology"/>
<feature type="signal peptide" evidence="3">
    <location>
        <begin position="1"/>
        <end position="23"/>
    </location>
</feature>
<sequence length="219" mass="23403">MWVGCGGAACCGVVGPFFGVATGACSLGSEDGGGSGPSHSRSLRLVDYGMTETCGIVSIENPRLGTRYSGSAGHLVPGVESQIVGVDNLKPLPPKQLGEIYFLNCKFLGYFNNAEATKHTIDEQGWIHTGDLGYFDEEEQIFIIDRLKELIKCNGFQIAPAELEGLLVSHPEILDAVVFPLLDAEVGEVPVANVIRSPTSSLTEEDVKKFIADQVGLHH</sequence>
<evidence type="ECO:0000259" key="5">
    <source>
        <dbReference type="Pfam" id="PF13193"/>
    </source>
</evidence>
<organism evidence="6 7">
    <name type="scientific">Rhododendron griersonianum</name>
    <dbReference type="NCBI Taxonomy" id="479676"/>
    <lineage>
        <taxon>Eukaryota</taxon>
        <taxon>Viridiplantae</taxon>
        <taxon>Streptophyta</taxon>
        <taxon>Embryophyta</taxon>
        <taxon>Tracheophyta</taxon>
        <taxon>Spermatophyta</taxon>
        <taxon>Magnoliopsida</taxon>
        <taxon>eudicotyledons</taxon>
        <taxon>Gunneridae</taxon>
        <taxon>Pentapetalae</taxon>
        <taxon>asterids</taxon>
        <taxon>Ericales</taxon>
        <taxon>Ericaceae</taxon>
        <taxon>Ericoideae</taxon>
        <taxon>Rhodoreae</taxon>
        <taxon>Rhododendron</taxon>
    </lineage>
</organism>
<evidence type="ECO:0000256" key="2">
    <source>
        <dbReference type="ARBA" id="ARBA00022598"/>
    </source>
</evidence>
<dbReference type="Pfam" id="PF13193">
    <property type="entry name" value="AMP-binding_C"/>
    <property type="match status" value="1"/>
</dbReference>
<dbReference type="InterPro" id="IPR000873">
    <property type="entry name" value="AMP-dep_synth/lig_dom"/>
</dbReference>
<dbReference type="PANTHER" id="PTHR24096">
    <property type="entry name" value="LONG-CHAIN-FATTY-ACID--COA LIGASE"/>
    <property type="match status" value="1"/>
</dbReference>
<keyword evidence="3" id="KW-0732">Signal</keyword>
<comment type="caution">
    <text evidence="6">The sequence shown here is derived from an EMBL/GenBank/DDBJ whole genome shotgun (WGS) entry which is preliminary data.</text>
</comment>
<dbReference type="EMBL" id="JACTNZ010000013">
    <property type="protein sequence ID" value="KAG5515191.1"/>
    <property type="molecule type" value="Genomic_DNA"/>
</dbReference>
<name>A0AAV6HRG3_9ERIC</name>
<evidence type="ECO:0000256" key="3">
    <source>
        <dbReference type="SAM" id="SignalP"/>
    </source>
</evidence>
<comment type="similarity">
    <text evidence="1">Belongs to the ATP-dependent AMP-binding enzyme family.</text>
</comment>